<evidence type="ECO:0000313" key="2">
    <source>
        <dbReference type="Proteomes" id="UP000183339"/>
    </source>
</evidence>
<gene>
    <name evidence="1" type="ORF">SAMN05216412_11257</name>
</gene>
<evidence type="ECO:0000313" key="1">
    <source>
        <dbReference type="EMBL" id="SET67811.1"/>
    </source>
</evidence>
<dbReference type="EMBL" id="FOHI01000012">
    <property type="protein sequence ID" value="SET67811.1"/>
    <property type="molecule type" value="Genomic_DNA"/>
</dbReference>
<accession>A0A1I0GCF1</accession>
<organism evidence="1 2">
    <name type="scientific">Nitrosospira multiformis</name>
    <dbReference type="NCBI Taxonomy" id="1231"/>
    <lineage>
        <taxon>Bacteria</taxon>
        <taxon>Pseudomonadati</taxon>
        <taxon>Pseudomonadota</taxon>
        <taxon>Betaproteobacteria</taxon>
        <taxon>Nitrosomonadales</taxon>
        <taxon>Nitrosomonadaceae</taxon>
        <taxon>Nitrosospira</taxon>
    </lineage>
</organism>
<reference evidence="1 2" key="1">
    <citation type="submission" date="2016-10" db="EMBL/GenBank/DDBJ databases">
        <authorList>
            <person name="de Groot N.N."/>
        </authorList>
    </citation>
    <scope>NUCLEOTIDE SEQUENCE [LARGE SCALE GENOMIC DNA]</scope>
    <source>
        <strain evidence="1 2">Nl7</strain>
    </source>
</reference>
<sequence length="82" mass="8726">MAGCWHEIVGLTHPGVLCRAARLIVEHAANILALLREGGWTSNRALTRLEAVLGKLGVSPADRSKVSILKTDGAENSYGEFG</sequence>
<proteinExistence type="predicted"/>
<dbReference type="Proteomes" id="UP000183339">
    <property type="component" value="Unassembled WGS sequence"/>
</dbReference>
<name>A0A1I0GCF1_9PROT</name>
<dbReference type="AlphaFoldDB" id="A0A1I0GCF1"/>
<protein>
    <submittedName>
        <fullName evidence="1">Uncharacterized protein</fullName>
    </submittedName>
</protein>